<proteinExistence type="predicted"/>
<protein>
    <submittedName>
        <fullName evidence="1">Uncharacterized protein</fullName>
    </submittedName>
</protein>
<keyword evidence="2" id="KW-1185">Reference proteome</keyword>
<name>A0ABU5NDQ4_9RICK</name>
<sequence length="169" mass="19227">MKIQIPETEEDTAREKLELELLDLIEQVSEAKQANFLLKDQLQAKGLSGTLKKLHSPTDYDLSPVSQEILEMFKMQAARTMLMLQKEDFGQNSPQTEDDYYGDDNYSDEEVVDNNACVIMLQSDNLVEIALEVLQPIEPQVLDTQITGYNSSNYPRNCCTLETTRCVIL</sequence>
<accession>A0ABU5NDQ4</accession>
<evidence type="ECO:0000313" key="1">
    <source>
        <dbReference type="EMBL" id="MEA0971307.1"/>
    </source>
</evidence>
<evidence type="ECO:0000313" key="2">
    <source>
        <dbReference type="Proteomes" id="UP001291687"/>
    </source>
</evidence>
<dbReference type="EMBL" id="JARJFB010000112">
    <property type="protein sequence ID" value="MEA0971307.1"/>
    <property type="molecule type" value="Genomic_DNA"/>
</dbReference>
<reference evidence="1 2" key="1">
    <citation type="submission" date="2023-03" db="EMBL/GenBank/DDBJ databases">
        <title>Host association and intracellularity evolved multiple times independently in the Rickettsiales.</title>
        <authorList>
            <person name="Castelli M."/>
            <person name="Nardi T."/>
            <person name="Gammuto L."/>
            <person name="Bellinzona G."/>
            <person name="Sabaneyeva E."/>
            <person name="Potekhin A."/>
            <person name="Serra V."/>
            <person name="Petroni G."/>
            <person name="Sassera D."/>
        </authorList>
    </citation>
    <scope>NUCLEOTIDE SEQUENCE [LARGE SCALE GENOMIC DNA]</scope>
    <source>
        <strain evidence="1 2">Sr 2-6</strain>
    </source>
</reference>
<comment type="caution">
    <text evidence="1">The sequence shown here is derived from an EMBL/GenBank/DDBJ whole genome shotgun (WGS) entry which is preliminary data.</text>
</comment>
<dbReference type="Proteomes" id="UP001291687">
    <property type="component" value="Unassembled WGS sequence"/>
</dbReference>
<organism evidence="1 2">
    <name type="scientific">Candidatus Megaera venefica</name>
    <dbReference type="NCBI Taxonomy" id="2055910"/>
    <lineage>
        <taxon>Bacteria</taxon>
        <taxon>Pseudomonadati</taxon>
        <taxon>Pseudomonadota</taxon>
        <taxon>Alphaproteobacteria</taxon>
        <taxon>Rickettsiales</taxon>
        <taxon>Rickettsiaceae</taxon>
        <taxon>Candidatus Megaera</taxon>
    </lineage>
</organism>
<dbReference type="RefSeq" id="WP_322777209.1">
    <property type="nucleotide sequence ID" value="NZ_JARJFB010000112.1"/>
</dbReference>
<gene>
    <name evidence="1" type="ORF">Megvenef_01282</name>
</gene>